<feature type="compositionally biased region" description="Low complexity" evidence="1">
    <location>
        <begin position="32"/>
        <end position="42"/>
    </location>
</feature>
<feature type="compositionally biased region" description="Basic and acidic residues" evidence="1">
    <location>
        <begin position="7"/>
        <end position="17"/>
    </location>
</feature>
<dbReference type="EMBL" id="JAVHNQ010000015">
    <property type="protein sequence ID" value="KAK6332328.1"/>
    <property type="molecule type" value="Genomic_DNA"/>
</dbReference>
<keyword evidence="3" id="KW-1185">Reference proteome</keyword>
<dbReference type="Proteomes" id="UP001375240">
    <property type="component" value="Unassembled WGS sequence"/>
</dbReference>
<evidence type="ECO:0000256" key="1">
    <source>
        <dbReference type="SAM" id="MobiDB-lite"/>
    </source>
</evidence>
<protein>
    <submittedName>
        <fullName evidence="2">Uncharacterized protein</fullName>
    </submittedName>
</protein>
<comment type="caution">
    <text evidence="2">The sequence shown here is derived from an EMBL/GenBank/DDBJ whole genome shotgun (WGS) entry which is preliminary data.</text>
</comment>
<dbReference type="AlphaFoldDB" id="A0AAV9U1K5"/>
<feature type="region of interest" description="Disordered" evidence="1">
    <location>
        <begin position="1"/>
        <end position="137"/>
    </location>
</feature>
<accession>A0AAV9U1K5</accession>
<feature type="compositionally biased region" description="Low complexity" evidence="1">
    <location>
        <begin position="86"/>
        <end position="99"/>
    </location>
</feature>
<name>A0AAV9U1K5_9PEZI</name>
<reference evidence="2 3" key="1">
    <citation type="submission" date="2019-10" db="EMBL/GenBank/DDBJ databases">
        <authorList>
            <person name="Palmer J.M."/>
        </authorList>
    </citation>
    <scope>NUCLEOTIDE SEQUENCE [LARGE SCALE GENOMIC DNA]</scope>
    <source>
        <strain evidence="2 3">TWF696</strain>
    </source>
</reference>
<gene>
    <name evidence="2" type="ORF">TWF696_003046</name>
</gene>
<sequence>MARRRVQGSEKRPRSSSDEEEEQRPQKRVKTAGSASSAESLGSTGGPGLNIGDTEYPETETTGDRYYPTTVGSGSSGPEGTDEGRSLASSELSELLEAADNGSDPSDGGEPPAPMFAIPRLPQGDAECPGSPLTVSSHGTGVSDISFEGRGARLGASLFNREGTPATVFSGPVVPDYPTFPPIDLSTMPLIGFTSRVFRRELERTIR</sequence>
<evidence type="ECO:0000313" key="2">
    <source>
        <dbReference type="EMBL" id="KAK6332328.1"/>
    </source>
</evidence>
<evidence type="ECO:0000313" key="3">
    <source>
        <dbReference type="Proteomes" id="UP001375240"/>
    </source>
</evidence>
<organism evidence="2 3">
    <name type="scientific">Orbilia brochopaga</name>
    <dbReference type="NCBI Taxonomy" id="3140254"/>
    <lineage>
        <taxon>Eukaryota</taxon>
        <taxon>Fungi</taxon>
        <taxon>Dikarya</taxon>
        <taxon>Ascomycota</taxon>
        <taxon>Pezizomycotina</taxon>
        <taxon>Orbiliomycetes</taxon>
        <taxon>Orbiliales</taxon>
        <taxon>Orbiliaceae</taxon>
        <taxon>Orbilia</taxon>
    </lineage>
</organism>
<proteinExistence type="predicted"/>